<dbReference type="PIRSF" id="PIRSF002703">
    <property type="entry name" value="Thaumatin"/>
    <property type="match status" value="1"/>
</dbReference>
<evidence type="ECO:0000256" key="5">
    <source>
        <dbReference type="SAM" id="SignalP"/>
    </source>
</evidence>
<dbReference type="InterPro" id="IPR037176">
    <property type="entry name" value="Osmotin/thaumatin-like_sf"/>
</dbReference>
<dbReference type="STRING" id="4155.A0A022QHM5"/>
<dbReference type="PROSITE" id="PS51367">
    <property type="entry name" value="THAUMATIN_2"/>
    <property type="match status" value="1"/>
</dbReference>
<dbReference type="PhylomeDB" id="A0A022QHM5"/>
<evidence type="ECO:0000256" key="3">
    <source>
        <dbReference type="ARBA" id="ARBA00023157"/>
    </source>
</evidence>
<evidence type="ECO:0000313" key="6">
    <source>
        <dbReference type="EMBL" id="EYU27084.1"/>
    </source>
</evidence>
<evidence type="ECO:0000256" key="1">
    <source>
        <dbReference type="ARBA" id="ARBA00010607"/>
    </source>
</evidence>
<feature type="disulfide bond" evidence="4">
    <location>
        <begin position="154"/>
        <end position="215"/>
    </location>
</feature>
<dbReference type="Pfam" id="PF00314">
    <property type="entry name" value="Thaumatin"/>
    <property type="match status" value="1"/>
</dbReference>
<sequence>MKLTMTVPISFLLFSLAWLLSAGTCTTIFTFTNHCNFTIWPASNSGTGAVVADGGFVLPPGSTAAFPAPPGWSGRFWARTGCVFDNAGNGRCTTGDCGGRLRCANGGEPPVSLAEFTVGGGGQDFYDVSLVDGFNVGVGVRPSGGSGDCRVTACGADVLGDCPPELQVIGAAGAVVACKSACLRFGTPEFCCSGDHATPATCGPTPYSRRFKKLCPTAYTYAYDDKTSTFTCSGADYTVGFCPTATI</sequence>
<feature type="signal peptide" evidence="5">
    <location>
        <begin position="1"/>
        <end position="22"/>
    </location>
</feature>
<dbReference type="InterPro" id="IPR001938">
    <property type="entry name" value="Thaumatin"/>
</dbReference>
<dbReference type="AlphaFoldDB" id="A0A022QHM5"/>
<feature type="disulfide bond" evidence="4">
    <location>
        <begin position="97"/>
        <end position="103"/>
    </location>
</feature>
<dbReference type="CDD" id="cd09218">
    <property type="entry name" value="TLP-PA"/>
    <property type="match status" value="1"/>
</dbReference>
<dbReference type="eggNOG" id="ENOG502QUEJ">
    <property type="taxonomic scope" value="Eukaryota"/>
</dbReference>
<feature type="disulfide bond" evidence="4">
    <location>
        <begin position="162"/>
        <end position="178"/>
    </location>
</feature>
<protein>
    <recommendedName>
        <fullName evidence="8">Pathogenesis-related protein 5</fullName>
    </recommendedName>
</protein>
<dbReference type="OrthoDB" id="430315at2759"/>
<evidence type="ECO:0000313" key="7">
    <source>
        <dbReference type="Proteomes" id="UP000030748"/>
    </source>
</evidence>
<evidence type="ECO:0008006" key="8">
    <source>
        <dbReference type="Google" id="ProtNLM"/>
    </source>
</evidence>
<evidence type="ECO:0000256" key="2">
    <source>
        <dbReference type="ARBA" id="ARBA00022729"/>
    </source>
</evidence>
<comment type="similarity">
    <text evidence="1">Belongs to the thaumatin family.</text>
</comment>
<dbReference type="Gene3D" id="2.60.110.10">
    <property type="entry name" value="Thaumatin"/>
    <property type="match status" value="1"/>
</dbReference>
<dbReference type="KEGG" id="egt:105969459"/>
<dbReference type="PRINTS" id="PR00347">
    <property type="entry name" value="THAUMATIN"/>
</dbReference>
<dbReference type="EMBL" id="KI631506">
    <property type="protein sequence ID" value="EYU27084.1"/>
    <property type="molecule type" value="Genomic_DNA"/>
</dbReference>
<feature type="disulfide bond" evidence="4">
    <location>
        <begin position="192"/>
        <end position="202"/>
    </location>
</feature>
<dbReference type="PROSITE" id="PS00316">
    <property type="entry name" value="THAUMATIN_1"/>
    <property type="match status" value="1"/>
</dbReference>
<dbReference type="FunFam" id="2.60.110.10:FF:000002">
    <property type="entry name" value="Thaumatin-like protein 1a"/>
    <property type="match status" value="1"/>
</dbReference>
<dbReference type="SUPFAM" id="SSF49870">
    <property type="entry name" value="Osmotin, thaumatin-like protein"/>
    <property type="match status" value="1"/>
</dbReference>
<gene>
    <name evidence="6" type="ORF">MIMGU_mgv1a012534mg</name>
</gene>
<dbReference type="OMA" id="CIGDHAT"/>
<evidence type="ECO:0000256" key="4">
    <source>
        <dbReference type="PIRSR" id="PIRSR002703-1"/>
    </source>
</evidence>
<proteinExistence type="inferred from homology"/>
<reference evidence="6 7" key="1">
    <citation type="journal article" date="2013" name="Proc. Natl. Acad. Sci. U.S.A.">
        <title>Fine-scale variation in meiotic recombination in Mimulus inferred from population shotgun sequencing.</title>
        <authorList>
            <person name="Hellsten U."/>
            <person name="Wright K.M."/>
            <person name="Jenkins J."/>
            <person name="Shu S."/>
            <person name="Yuan Y."/>
            <person name="Wessler S.R."/>
            <person name="Schmutz J."/>
            <person name="Willis J.H."/>
            <person name="Rokhsar D.S."/>
        </authorList>
    </citation>
    <scope>NUCLEOTIDE SEQUENCE [LARGE SCALE GENOMIC DNA]</scope>
    <source>
        <strain evidence="7">cv. DUN x IM62</strain>
    </source>
</reference>
<organism evidence="6 7">
    <name type="scientific">Erythranthe guttata</name>
    <name type="common">Yellow monkey flower</name>
    <name type="synonym">Mimulus guttatus</name>
    <dbReference type="NCBI Taxonomy" id="4155"/>
    <lineage>
        <taxon>Eukaryota</taxon>
        <taxon>Viridiplantae</taxon>
        <taxon>Streptophyta</taxon>
        <taxon>Embryophyta</taxon>
        <taxon>Tracheophyta</taxon>
        <taxon>Spermatophyta</taxon>
        <taxon>Magnoliopsida</taxon>
        <taxon>eudicotyledons</taxon>
        <taxon>Gunneridae</taxon>
        <taxon>Pentapetalae</taxon>
        <taxon>asterids</taxon>
        <taxon>lamiids</taxon>
        <taxon>Lamiales</taxon>
        <taxon>Phrymaceae</taxon>
        <taxon>Erythranthe</taxon>
    </lineage>
</organism>
<feature type="disulfide bond" evidence="4">
    <location>
        <begin position="149"/>
        <end position="232"/>
    </location>
</feature>
<name>A0A022QHM5_ERYGU</name>
<feature type="disulfide bond" evidence="4">
    <location>
        <begin position="35"/>
        <end position="242"/>
    </location>
</feature>
<keyword evidence="2 5" id="KW-0732">Signal</keyword>
<feature type="chain" id="PRO_5001506877" description="Pathogenesis-related protein 5" evidence="5">
    <location>
        <begin position="23"/>
        <end position="247"/>
    </location>
</feature>
<accession>A0A022QHM5</accession>
<feature type="disulfide bond" evidence="4">
    <location>
        <begin position="182"/>
        <end position="191"/>
    </location>
</feature>
<dbReference type="Proteomes" id="UP000030748">
    <property type="component" value="Unassembled WGS sequence"/>
</dbReference>
<dbReference type="PANTHER" id="PTHR31048">
    <property type="entry name" value="OS03G0233200 PROTEIN"/>
    <property type="match status" value="1"/>
</dbReference>
<dbReference type="InterPro" id="IPR017949">
    <property type="entry name" value="Thaumatin_CS"/>
</dbReference>
<dbReference type="SMART" id="SM00205">
    <property type="entry name" value="THN"/>
    <property type="match status" value="1"/>
</dbReference>
<feature type="disulfide bond" evidence="4">
    <location>
        <begin position="82"/>
        <end position="92"/>
    </location>
</feature>
<keyword evidence="3 4" id="KW-1015">Disulfide bond</keyword>
<keyword evidence="7" id="KW-1185">Reference proteome</keyword>
<dbReference type="GO" id="GO:0006952">
    <property type="term" value="P:defense response"/>
    <property type="evidence" value="ECO:0000318"/>
    <property type="project" value="GO_Central"/>
</dbReference>